<gene>
    <name evidence="11" type="ORF">D1639_02140</name>
</gene>
<dbReference type="SMART" id="SM00382">
    <property type="entry name" value="AAA"/>
    <property type="match status" value="1"/>
</dbReference>
<organism evidence="11">
    <name type="scientific">Muribaculaceae bacterium Z82</name>
    <dbReference type="NCBI Taxonomy" id="2304548"/>
    <lineage>
        <taxon>Bacteria</taxon>
        <taxon>Pseudomonadati</taxon>
        <taxon>Bacteroidota</taxon>
        <taxon>Bacteroidia</taxon>
        <taxon>Bacteroidales</taxon>
        <taxon>Muribaculaceae</taxon>
    </lineage>
</organism>
<dbReference type="GO" id="GO:0005524">
    <property type="term" value="F:ATP binding"/>
    <property type="evidence" value="ECO:0007669"/>
    <property type="project" value="UniProtKB-KW"/>
</dbReference>
<dbReference type="PROSITE" id="PS00211">
    <property type="entry name" value="ABC_TRANSPORTER_1"/>
    <property type="match status" value="1"/>
</dbReference>
<dbReference type="GO" id="GO:0042626">
    <property type="term" value="F:ATPase-coupled transmembrane transporter activity"/>
    <property type="evidence" value="ECO:0007669"/>
    <property type="project" value="TreeGrafter"/>
</dbReference>
<reference evidence="11" key="1">
    <citation type="submission" date="2018-08" db="EMBL/GenBank/DDBJ databases">
        <title>Murine metabolic-syndrome-specific gut microbial biobank.</title>
        <authorList>
            <person name="Liu C."/>
        </authorList>
    </citation>
    <scope>NUCLEOTIDE SEQUENCE [LARGE SCALE GENOMIC DNA]</scope>
    <source>
        <strain evidence="11">Z82</strain>
    </source>
</reference>
<accession>A0A7C9JDM4</accession>
<dbReference type="GO" id="GO:0016887">
    <property type="term" value="F:ATP hydrolysis activity"/>
    <property type="evidence" value="ECO:0007669"/>
    <property type="project" value="InterPro"/>
</dbReference>
<protein>
    <submittedName>
        <fullName evidence="11">ATP-binding cassette domain-containing protein</fullName>
    </submittedName>
</protein>
<evidence type="ECO:0000256" key="1">
    <source>
        <dbReference type="ARBA" id="ARBA00004202"/>
    </source>
</evidence>
<dbReference type="CDD" id="cd03225">
    <property type="entry name" value="ABC_cobalt_CbiO_domain1"/>
    <property type="match status" value="1"/>
</dbReference>
<evidence type="ECO:0000313" key="11">
    <source>
        <dbReference type="EMBL" id="NBI33854.1"/>
    </source>
</evidence>
<dbReference type="GO" id="GO:0043190">
    <property type="term" value="C:ATP-binding cassette (ABC) transporter complex"/>
    <property type="evidence" value="ECO:0007669"/>
    <property type="project" value="TreeGrafter"/>
</dbReference>
<dbReference type="AlphaFoldDB" id="A0A7C9JDM4"/>
<name>A0A7C9JDM4_9BACT</name>
<keyword evidence="6 11" id="KW-0067">ATP-binding</keyword>
<comment type="subcellular location">
    <subcellularLocation>
        <location evidence="1">Cell membrane</location>
        <topology evidence="1">Peripheral membrane protein</topology>
    </subcellularLocation>
</comment>
<evidence type="ECO:0000259" key="10">
    <source>
        <dbReference type="PROSITE" id="PS50893"/>
    </source>
</evidence>
<dbReference type="InterPro" id="IPR017871">
    <property type="entry name" value="ABC_transporter-like_CS"/>
</dbReference>
<dbReference type="EMBL" id="QWKH01000008">
    <property type="protein sequence ID" value="NBI33854.1"/>
    <property type="molecule type" value="Genomic_DNA"/>
</dbReference>
<keyword evidence="5" id="KW-0547">Nucleotide-binding</keyword>
<dbReference type="SUPFAM" id="SSF52540">
    <property type="entry name" value="P-loop containing nucleoside triphosphate hydrolases"/>
    <property type="match status" value="1"/>
</dbReference>
<evidence type="ECO:0000256" key="5">
    <source>
        <dbReference type="ARBA" id="ARBA00022741"/>
    </source>
</evidence>
<keyword evidence="7" id="KW-1278">Translocase</keyword>
<dbReference type="InterPro" id="IPR003593">
    <property type="entry name" value="AAA+_ATPase"/>
</dbReference>
<dbReference type="PROSITE" id="PS50893">
    <property type="entry name" value="ABC_TRANSPORTER_2"/>
    <property type="match status" value="1"/>
</dbReference>
<evidence type="ECO:0000256" key="8">
    <source>
        <dbReference type="ARBA" id="ARBA00023136"/>
    </source>
</evidence>
<comment type="caution">
    <text evidence="11">The sequence shown here is derived from an EMBL/GenBank/DDBJ whole genome shotgun (WGS) entry which is preliminary data.</text>
</comment>
<evidence type="ECO:0000256" key="6">
    <source>
        <dbReference type="ARBA" id="ARBA00022840"/>
    </source>
</evidence>
<feature type="domain" description="ABC transporter" evidence="10">
    <location>
        <begin position="37"/>
        <end position="277"/>
    </location>
</feature>
<dbReference type="InterPro" id="IPR003439">
    <property type="entry name" value="ABC_transporter-like_ATP-bd"/>
</dbReference>
<evidence type="ECO:0000256" key="4">
    <source>
        <dbReference type="ARBA" id="ARBA00022475"/>
    </source>
</evidence>
<dbReference type="PANTHER" id="PTHR43553">
    <property type="entry name" value="HEAVY METAL TRANSPORTER"/>
    <property type="match status" value="1"/>
</dbReference>
<dbReference type="InterPro" id="IPR015856">
    <property type="entry name" value="ABC_transpr_CbiO/EcfA_su"/>
</dbReference>
<evidence type="ECO:0000256" key="7">
    <source>
        <dbReference type="ARBA" id="ARBA00022967"/>
    </source>
</evidence>
<dbReference type="Pfam" id="PF00005">
    <property type="entry name" value="ABC_tran"/>
    <property type="match status" value="1"/>
</dbReference>
<dbReference type="FunFam" id="3.40.50.300:FF:000224">
    <property type="entry name" value="Energy-coupling factor transporter ATP-binding protein EcfA"/>
    <property type="match status" value="1"/>
</dbReference>
<keyword evidence="4" id="KW-1003">Cell membrane</keyword>
<proteinExistence type="inferred from homology"/>
<keyword evidence="3" id="KW-0813">Transport</keyword>
<evidence type="ECO:0000256" key="2">
    <source>
        <dbReference type="ARBA" id="ARBA00005417"/>
    </source>
</evidence>
<feature type="region of interest" description="Disordered" evidence="9">
    <location>
        <begin position="18"/>
        <end position="38"/>
    </location>
</feature>
<comment type="similarity">
    <text evidence="2">Belongs to the ABC transporter superfamily.</text>
</comment>
<dbReference type="InterPro" id="IPR050095">
    <property type="entry name" value="ECF_ABC_transporter_ATP-bd"/>
</dbReference>
<evidence type="ECO:0000256" key="3">
    <source>
        <dbReference type="ARBA" id="ARBA00022448"/>
    </source>
</evidence>
<evidence type="ECO:0000256" key="9">
    <source>
        <dbReference type="SAM" id="MobiDB-lite"/>
    </source>
</evidence>
<dbReference type="PANTHER" id="PTHR43553:SF27">
    <property type="entry name" value="ENERGY-COUPLING FACTOR TRANSPORTER ATP-BINDING PROTEIN ECFA2"/>
    <property type="match status" value="1"/>
</dbReference>
<keyword evidence="8" id="KW-0472">Membrane</keyword>
<dbReference type="InterPro" id="IPR027417">
    <property type="entry name" value="P-loop_NTPase"/>
</dbReference>
<sequence>MRVAFEQVSYSYRKADPAEAKGGRGFRRGKAKGQATASEQALGRAKWGADPNECWALRDVSFVVEPGEFLGLAGHTGSGKSTLIQHMNGLLHPTQGRVLVDGRDLADKSWAQQCRGSVGLVFQYPEHQLFAPTVAQDVAFGPRNLGLSGAELDARVRHALGRVHLDVGEVGGRSPFELSGGQQRRVAFAGVLAMDPQVLVLDEPVAGLDPVAREDFLALIAELHAGGMSVVMASHNMDDLARLCDRILVLNGGSAFALGSPEDVFSQGEALRSIGLDVPPAQRMAEQLRAEGFALPRALYDTESLAEDLAPQLGGSAAPAFGRKEGACA</sequence>
<dbReference type="Gene3D" id="3.40.50.300">
    <property type="entry name" value="P-loop containing nucleotide triphosphate hydrolases"/>
    <property type="match status" value="1"/>
</dbReference>